<dbReference type="WBParaSite" id="L893_g20485.t1">
    <property type="protein sequence ID" value="L893_g20485.t1"/>
    <property type="gene ID" value="L893_g20485"/>
</dbReference>
<accession>A0A1I7YWQ3</accession>
<organism evidence="1 2">
    <name type="scientific">Steinernema glaseri</name>
    <dbReference type="NCBI Taxonomy" id="37863"/>
    <lineage>
        <taxon>Eukaryota</taxon>
        <taxon>Metazoa</taxon>
        <taxon>Ecdysozoa</taxon>
        <taxon>Nematoda</taxon>
        <taxon>Chromadorea</taxon>
        <taxon>Rhabditida</taxon>
        <taxon>Tylenchina</taxon>
        <taxon>Panagrolaimomorpha</taxon>
        <taxon>Strongyloidoidea</taxon>
        <taxon>Steinernematidae</taxon>
        <taxon>Steinernema</taxon>
    </lineage>
</organism>
<dbReference type="Proteomes" id="UP000095287">
    <property type="component" value="Unplaced"/>
</dbReference>
<keyword evidence="1" id="KW-1185">Reference proteome</keyword>
<evidence type="ECO:0000313" key="2">
    <source>
        <dbReference type="WBParaSite" id="L893_g20485.t1"/>
    </source>
</evidence>
<sequence length="111" mass="12083">MGLTIHTGTFHNTPRQLDQLVKYAEYTHRCSMTTTSDHKPGLSRPHEHNDSENVIVSYLLLESVVSAFDNSVTNEQPPTQIGCQDSSSVPCSYGSLVAALSQQNTCCKGAV</sequence>
<name>A0A1I7YWQ3_9BILA</name>
<evidence type="ECO:0000313" key="1">
    <source>
        <dbReference type="Proteomes" id="UP000095287"/>
    </source>
</evidence>
<dbReference type="AlphaFoldDB" id="A0A1I7YWQ3"/>
<proteinExistence type="predicted"/>
<reference evidence="2" key="1">
    <citation type="submission" date="2016-11" db="UniProtKB">
        <authorList>
            <consortium name="WormBaseParasite"/>
        </authorList>
    </citation>
    <scope>IDENTIFICATION</scope>
</reference>
<protein>
    <submittedName>
        <fullName evidence="2">Uncharacterized protein</fullName>
    </submittedName>
</protein>